<dbReference type="EMBL" id="FUKP01000045">
    <property type="protein sequence ID" value="SJN28136.1"/>
    <property type="molecule type" value="Genomic_DNA"/>
</dbReference>
<protein>
    <submittedName>
        <fullName evidence="2">TPR-repeat-containing protein</fullName>
    </submittedName>
</protein>
<feature type="region of interest" description="Disordered" evidence="1">
    <location>
        <begin position="1"/>
        <end position="133"/>
    </location>
</feature>
<feature type="compositionally biased region" description="Basic and acidic residues" evidence="1">
    <location>
        <begin position="108"/>
        <end position="133"/>
    </location>
</feature>
<gene>
    <name evidence="2" type="ORF">FM125_07035</name>
</gene>
<feature type="compositionally biased region" description="Basic and acidic residues" evidence="1">
    <location>
        <begin position="70"/>
        <end position="81"/>
    </location>
</feature>
<feature type="region of interest" description="Disordered" evidence="1">
    <location>
        <begin position="334"/>
        <end position="418"/>
    </location>
</feature>
<organism evidence="2 3">
    <name type="scientific">Micrococcus lylae</name>
    <dbReference type="NCBI Taxonomy" id="1273"/>
    <lineage>
        <taxon>Bacteria</taxon>
        <taxon>Bacillati</taxon>
        <taxon>Actinomycetota</taxon>
        <taxon>Actinomycetes</taxon>
        <taxon>Micrococcales</taxon>
        <taxon>Micrococcaceae</taxon>
        <taxon>Micrococcus</taxon>
    </lineage>
</organism>
<evidence type="ECO:0000313" key="2">
    <source>
        <dbReference type="EMBL" id="SJN28136.1"/>
    </source>
</evidence>
<evidence type="ECO:0000313" key="3">
    <source>
        <dbReference type="Proteomes" id="UP000196230"/>
    </source>
</evidence>
<sequence>MSDSRDRDHRSEHRHDDRDGGGAQNGRRRGSGQGRPLRSGRPHRGGRGQGGEGRLDGDVGTRGGSGARAGGERRRDDERRGGRPGRHGRAGAGRGRVEKSTSGKPPHNPKDLRASNRVDQGRSPDIDEDVTGKELDRATLKQVQGLDEKQAAWVSKHLVMAGRLMYDDPAQAFQHALAASRRGGRLACVREAVALTAYVAGEWHEALREFRTYRRITGDETHIAAQLDCERALGRSEKAVKLASEIDMATLDRDARVELVMVLSGAYEDIGDLDAARKALEIPELDRRRGYPFSPRLFQRYADVLSALGQEKESRQWQHYVRVAEKALGMGSFADPDIVDIDTGPSEEERAERRAAQDAERAARAEPEAAGKEAVSDTDADVAEDGTDADVAEDGTDADAAEDAVHAQDGAVDPSERD</sequence>
<feature type="compositionally biased region" description="Basic and acidic residues" evidence="1">
    <location>
        <begin position="347"/>
        <end position="375"/>
    </location>
</feature>
<accession>A0A1R4J7S1</accession>
<dbReference type="AlphaFoldDB" id="A0A1R4J7S1"/>
<reference evidence="2 3" key="1">
    <citation type="submission" date="2017-02" db="EMBL/GenBank/DDBJ databases">
        <authorList>
            <person name="Peterson S.W."/>
        </authorList>
    </citation>
    <scope>NUCLEOTIDE SEQUENCE [LARGE SCALE GENOMIC DNA]</scope>
    <source>
        <strain evidence="2 3">2B3F</strain>
    </source>
</reference>
<evidence type="ECO:0000256" key="1">
    <source>
        <dbReference type="SAM" id="MobiDB-lite"/>
    </source>
</evidence>
<feature type="compositionally biased region" description="Basic and acidic residues" evidence="1">
    <location>
        <begin position="1"/>
        <end position="20"/>
    </location>
</feature>
<feature type="compositionally biased region" description="Acidic residues" evidence="1">
    <location>
        <begin position="376"/>
        <end position="402"/>
    </location>
</feature>
<proteinExistence type="predicted"/>
<dbReference type="Proteomes" id="UP000196230">
    <property type="component" value="Unassembled WGS sequence"/>
</dbReference>
<name>A0A1R4J7S1_9MICC</name>
<feature type="compositionally biased region" description="Gly residues" evidence="1">
    <location>
        <begin position="60"/>
        <end position="69"/>
    </location>
</feature>